<sequence>MKKSFRGLQKYRIRLKIFILFLIFVVIPYIVLIFATYKVFQDYAGDNFGSSMQETMISVSNQVSSSLKTYEDSTMSLYHNGSIDQLESGNADRDFIEHSLAACCYSYSGIKAAYLSSGDEIYFSGTKVYKNLTDIMKKYSRDISEGGGKYMWFTSNELYGKASTRQYILARSLNGKEEKNIGILYYIISDQMIRRAFDRLQMEDNTKYMLDADGTVLYSSDKSAVNQIMQTEILDSKNKNGYQITDDGSGKNVEAYSRMEKTGWVFMGSASMASMMRSMQPLKQVVVVISIVYCLFLILVFYTFQRYFLKPISELKYAMDQFAKGNREVQMGEISSGELKSLSGHFNSMTKRINELILNNEKEVNEKNNFKMQALVAQLQPHFLYNALNTIKWMAVINKQENIRNLTEALIYILMNAAKSDKENYTLKEEIELIKRYAVIQKARFMNFEMDFNIEEQALSCRIFRFLIQPVVENAIIHGFKRGMTRGGKISVCAWVEGEILKIRVSDNGCGFDMTEWKNRGAVRENHTNIGLTNIEQIISLEYGGEYGMEITSEPERGTVVEYRLPAKGEESK</sequence>
<keyword evidence="2" id="KW-1003">Cell membrane</keyword>
<dbReference type="SMART" id="SM00304">
    <property type="entry name" value="HAMP"/>
    <property type="match status" value="1"/>
</dbReference>
<dbReference type="CDD" id="cd06225">
    <property type="entry name" value="HAMP"/>
    <property type="match status" value="1"/>
</dbReference>
<dbReference type="Pfam" id="PF00672">
    <property type="entry name" value="HAMP"/>
    <property type="match status" value="1"/>
</dbReference>
<gene>
    <name evidence="11" type="ORF">H8S76_18910</name>
</gene>
<dbReference type="PANTHER" id="PTHR34220">
    <property type="entry name" value="SENSOR HISTIDINE KINASE YPDA"/>
    <property type="match status" value="1"/>
</dbReference>
<evidence type="ECO:0000256" key="1">
    <source>
        <dbReference type="ARBA" id="ARBA00004651"/>
    </source>
</evidence>
<evidence type="ECO:0000256" key="3">
    <source>
        <dbReference type="ARBA" id="ARBA00022553"/>
    </source>
</evidence>
<evidence type="ECO:0000259" key="10">
    <source>
        <dbReference type="PROSITE" id="PS50885"/>
    </source>
</evidence>
<evidence type="ECO:0000256" key="6">
    <source>
        <dbReference type="ARBA" id="ARBA00022777"/>
    </source>
</evidence>
<dbReference type="SUPFAM" id="SSF55874">
    <property type="entry name" value="ATPase domain of HSP90 chaperone/DNA topoisomerase II/histidine kinase"/>
    <property type="match status" value="1"/>
</dbReference>
<dbReference type="InterPro" id="IPR036890">
    <property type="entry name" value="HATPase_C_sf"/>
</dbReference>
<feature type="domain" description="HAMP" evidence="10">
    <location>
        <begin position="306"/>
        <end position="358"/>
    </location>
</feature>
<evidence type="ECO:0000256" key="4">
    <source>
        <dbReference type="ARBA" id="ARBA00022679"/>
    </source>
</evidence>
<evidence type="ECO:0000313" key="12">
    <source>
        <dbReference type="Proteomes" id="UP000654573"/>
    </source>
</evidence>
<accession>A0ABR7FGN2</accession>
<keyword evidence="5 9" id="KW-0812">Transmembrane</keyword>
<dbReference type="InterPro" id="IPR003594">
    <property type="entry name" value="HATPase_dom"/>
</dbReference>
<dbReference type="PROSITE" id="PS50885">
    <property type="entry name" value="HAMP"/>
    <property type="match status" value="1"/>
</dbReference>
<feature type="transmembrane region" description="Helical" evidence="9">
    <location>
        <begin position="15"/>
        <end position="37"/>
    </location>
</feature>
<dbReference type="PANTHER" id="PTHR34220:SF7">
    <property type="entry name" value="SENSOR HISTIDINE KINASE YPDA"/>
    <property type="match status" value="1"/>
</dbReference>
<dbReference type="SUPFAM" id="SSF158472">
    <property type="entry name" value="HAMP domain-like"/>
    <property type="match status" value="1"/>
</dbReference>
<dbReference type="InterPro" id="IPR003660">
    <property type="entry name" value="HAMP_dom"/>
</dbReference>
<keyword evidence="6 11" id="KW-0418">Kinase</keyword>
<dbReference type="Pfam" id="PF06580">
    <property type="entry name" value="His_kinase"/>
    <property type="match status" value="1"/>
</dbReference>
<feature type="transmembrane region" description="Helical" evidence="9">
    <location>
        <begin position="285"/>
        <end position="304"/>
    </location>
</feature>
<proteinExistence type="predicted"/>
<name>A0ABR7FGN2_9FIRM</name>
<organism evidence="11 12">
    <name type="scientific">Blautia celeris</name>
    <dbReference type="NCBI Taxonomy" id="2763026"/>
    <lineage>
        <taxon>Bacteria</taxon>
        <taxon>Bacillati</taxon>
        <taxon>Bacillota</taxon>
        <taxon>Clostridia</taxon>
        <taxon>Lachnospirales</taxon>
        <taxon>Lachnospiraceae</taxon>
        <taxon>Blautia</taxon>
    </lineage>
</organism>
<dbReference type="Gene3D" id="3.30.565.10">
    <property type="entry name" value="Histidine kinase-like ATPase, C-terminal domain"/>
    <property type="match status" value="1"/>
</dbReference>
<dbReference type="GO" id="GO:0016301">
    <property type="term" value="F:kinase activity"/>
    <property type="evidence" value="ECO:0007669"/>
    <property type="project" value="UniProtKB-KW"/>
</dbReference>
<dbReference type="RefSeq" id="WP_118743535.1">
    <property type="nucleotide sequence ID" value="NZ_JACOOU010000009.1"/>
</dbReference>
<comment type="subcellular location">
    <subcellularLocation>
        <location evidence="1">Cell membrane</location>
        <topology evidence="1">Multi-pass membrane protein</topology>
    </subcellularLocation>
</comment>
<keyword evidence="4" id="KW-0808">Transferase</keyword>
<dbReference type="Gene3D" id="3.30.450.20">
    <property type="entry name" value="PAS domain"/>
    <property type="match status" value="1"/>
</dbReference>
<evidence type="ECO:0000256" key="9">
    <source>
        <dbReference type="SAM" id="Phobius"/>
    </source>
</evidence>
<evidence type="ECO:0000256" key="8">
    <source>
        <dbReference type="ARBA" id="ARBA00023136"/>
    </source>
</evidence>
<dbReference type="Gene3D" id="1.10.287.130">
    <property type="match status" value="1"/>
</dbReference>
<dbReference type="InterPro" id="IPR033479">
    <property type="entry name" value="dCache_1"/>
</dbReference>
<keyword evidence="12" id="KW-1185">Reference proteome</keyword>
<keyword evidence="7 9" id="KW-1133">Transmembrane helix</keyword>
<dbReference type="Pfam" id="PF02518">
    <property type="entry name" value="HATPase_c"/>
    <property type="match status" value="1"/>
</dbReference>
<evidence type="ECO:0000256" key="5">
    <source>
        <dbReference type="ARBA" id="ARBA00022692"/>
    </source>
</evidence>
<dbReference type="Proteomes" id="UP000654573">
    <property type="component" value="Unassembled WGS sequence"/>
</dbReference>
<reference evidence="11 12" key="1">
    <citation type="submission" date="2020-08" db="EMBL/GenBank/DDBJ databases">
        <title>Genome public.</title>
        <authorList>
            <person name="Liu C."/>
            <person name="Sun Q."/>
        </authorList>
    </citation>
    <scope>NUCLEOTIDE SEQUENCE [LARGE SCALE GENOMIC DNA]</scope>
    <source>
        <strain evidence="11 12">NSJ-34</strain>
    </source>
</reference>
<evidence type="ECO:0000256" key="2">
    <source>
        <dbReference type="ARBA" id="ARBA00022475"/>
    </source>
</evidence>
<evidence type="ECO:0000313" key="11">
    <source>
        <dbReference type="EMBL" id="MBC5674325.1"/>
    </source>
</evidence>
<evidence type="ECO:0000256" key="7">
    <source>
        <dbReference type="ARBA" id="ARBA00022989"/>
    </source>
</evidence>
<comment type="caution">
    <text evidence="11">The sequence shown here is derived from an EMBL/GenBank/DDBJ whole genome shotgun (WGS) entry which is preliminary data.</text>
</comment>
<dbReference type="EMBL" id="JACOOU010000009">
    <property type="protein sequence ID" value="MBC5674325.1"/>
    <property type="molecule type" value="Genomic_DNA"/>
</dbReference>
<keyword evidence="3" id="KW-0597">Phosphoprotein</keyword>
<keyword evidence="8 9" id="KW-0472">Membrane</keyword>
<protein>
    <submittedName>
        <fullName evidence="11">Histidine kinase</fullName>
    </submittedName>
</protein>
<dbReference type="Pfam" id="PF02743">
    <property type="entry name" value="dCache_1"/>
    <property type="match status" value="1"/>
</dbReference>
<dbReference type="InterPro" id="IPR010559">
    <property type="entry name" value="Sig_transdc_His_kin_internal"/>
</dbReference>
<dbReference type="InterPro" id="IPR050640">
    <property type="entry name" value="Bact_2-comp_sensor_kinase"/>
</dbReference>